<dbReference type="Pfam" id="PF13649">
    <property type="entry name" value="Methyltransf_25"/>
    <property type="match status" value="1"/>
</dbReference>
<dbReference type="CDD" id="cd02440">
    <property type="entry name" value="AdoMet_MTases"/>
    <property type="match status" value="1"/>
</dbReference>
<reference evidence="3 4" key="1">
    <citation type="submission" date="2020-07" db="EMBL/GenBank/DDBJ databases">
        <title>Complete genome sequence of Chitinibacter sp. 2T18.</title>
        <authorList>
            <person name="Bae J.-W."/>
            <person name="Choi J.-W."/>
        </authorList>
    </citation>
    <scope>NUCLEOTIDE SEQUENCE [LARGE SCALE GENOMIC DNA]</scope>
    <source>
        <strain evidence="3 4">2T18</strain>
    </source>
</reference>
<evidence type="ECO:0000313" key="3">
    <source>
        <dbReference type="EMBL" id="QLG86980.1"/>
    </source>
</evidence>
<evidence type="ECO:0000259" key="2">
    <source>
        <dbReference type="Pfam" id="PF13649"/>
    </source>
</evidence>
<protein>
    <submittedName>
        <fullName evidence="3">Class I SAM-dependent methyltransferase</fullName>
    </submittedName>
</protein>
<dbReference type="SUPFAM" id="SSF53335">
    <property type="entry name" value="S-adenosyl-L-methionine-dependent methyltransferases"/>
    <property type="match status" value="1"/>
</dbReference>
<keyword evidence="1 3" id="KW-0808">Transferase</keyword>
<keyword evidence="3" id="KW-0489">Methyltransferase</keyword>
<dbReference type="AlphaFoldDB" id="A0A7H9BE30"/>
<dbReference type="KEGG" id="chiz:HQ393_01275"/>
<accession>A0A7H9BE30</accession>
<dbReference type="Proteomes" id="UP000509597">
    <property type="component" value="Chromosome"/>
</dbReference>
<sequence>MNSAHYFSQAAQSWDQDPMKLARADAVASAIAQAVPLQTQMAAMEFGCGTGLLSFALAKQLGSILLVDNSSGMLAVLEEKIAAQQIKHMQFAERDLTQEDLPERQFDLIYSMMTFHHIADTAQILSTLTGLLSQPGFLCIADLDAEDGSFHGADFDGHKGFDRDGLRKLAERAGLSNIRFETVFTIHKNKDMGQGEFPVFLMVAEKD</sequence>
<proteinExistence type="predicted"/>
<keyword evidence="4" id="KW-1185">Reference proteome</keyword>
<dbReference type="PANTHER" id="PTHR43861:SF3">
    <property type="entry name" value="PUTATIVE (AFU_ORTHOLOGUE AFUA_2G14390)-RELATED"/>
    <property type="match status" value="1"/>
</dbReference>
<dbReference type="InterPro" id="IPR041698">
    <property type="entry name" value="Methyltransf_25"/>
</dbReference>
<dbReference type="GO" id="GO:0008168">
    <property type="term" value="F:methyltransferase activity"/>
    <property type="evidence" value="ECO:0007669"/>
    <property type="project" value="UniProtKB-KW"/>
</dbReference>
<dbReference type="GO" id="GO:0032259">
    <property type="term" value="P:methylation"/>
    <property type="evidence" value="ECO:0007669"/>
    <property type="project" value="UniProtKB-KW"/>
</dbReference>
<dbReference type="EMBL" id="CP058627">
    <property type="protein sequence ID" value="QLG86980.1"/>
    <property type="molecule type" value="Genomic_DNA"/>
</dbReference>
<evidence type="ECO:0000313" key="4">
    <source>
        <dbReference type="Proteomes" id="UP000509597"/>
    </source>
</evidence>
<dbReference type="RefSeq" id="WP_179357066.1">
    <property type="nucleotide sequence ID" value="NZ_CP058627.1"/>
</dbReference>
<evidence type="ECO:0000256" key="1">
    <source>
        <dbReference type="ARBA" id="ARBA00022679"/>
    </source>
</evidence>
<organism evidence="3 4">
    <name type="scientific">Chitinibacter bivalviorum</name>
    <dbReference type="NCBI Taxonomy" id="2739434"/>
    <lineage>
        <taxon>Bacteria</taxon>
        <taxon>Pseudomonadati</taxon>
        <taxon>Pseudomonadota</taxon>
        <taxon>Betaproteobacteria</taxon>
        <taxon>Neisseriales</taxon>
        <taxon>Chitinibacteraceae</taxon>
        <taxon>Chitinibacter</taxon>
    </lineage>
</organism>
<feature type="domain" description="Methyltransferase" evidence="2">
    <location>
        <begin position="44"/>
        <end position="134"/>
    </location>
</feature>
<dbReference type="InterPro" id="IPR029063">
    <property type="entry name" value="SAM-dependent_MTases_sf"/>
</dbReference>
<dbReference type="Gene3D" id="3.40.50.150">
    <property type="entry name" value="Vaccinia Virus protein VP39"/>
    <property type="match status" value="1"/>
</dbReference>
<dbReference type="PANTHER" id="PTHR43861">
    <property type="entry name" value="TRANS-ACONITATE 2-METHYLTRANSFERASE-RELATED"/>
    <property type="match status" value="1"/>
</dbReference>
<name>A0A7H9BE30_9NEIS</name>
<gene>
    <name evidence="3" type="ORF">HQ393_01275</name>
</gene>